<keyword evidence="2" id="KW-0238">DNA-binding</keyword>
<dbReference type="OrthoDB" id="508510at2"/>
<dbReference type="Gene3D" id="3.40.50.2300">
    <property type="match status" value="1"/>
</dbReference>
<proteinExistence type="predicted"/>
<evidence type="ECO:0000259" key="5">
    <source>
        <dbReference type="PROSITE" id="PS01124"/>
    </source>
</evidence>
<feature type="domain" description="HTH araC/xylS-type" evidence="5">
    <location>
        <begin position="147"/>
        <end position="245"/>
    </location>
</feature>
<dbReference type="CDD" id="cd17574">
    <property type="entry name" value="REC_OmpR"/>
    <property type="match status" value="1"/>
</dbReference>
<dbReference type="PRINTS" id="PR00032">
    <property type="entry name" value="HTHARAC"/>
</dbReference>
<dbReference type="SMART" id="SM00342">
    <property type="entry name" value="HTH_ARAC"/>
    <property type="match status" value="1"/>
</dbReference>
<sequence>MSQTVLIIEDEAQTRSVFLSSLSFEGFGAVGASCGSEGVELAQTHHPDLVVCDIMMPDMDGYQVLSTLRQGSDTASIPFIFLTAKATMPDLRVGMNLGADDYLTKPCTVGVFIDAIATRLQRHSDLHPPSDETEPPTSIFPDCPQLSSVFQFIEAHYQQPIQLRDIADVVGYSPAYLTSLVNSQTGRSVKQWIIERRMTQARELLSKTKEPIKKVAADTGYTDAGYFNRQFRQIHGVSPQAWRQEIDSCQHE</sequence>
<dbReference type="RefSeq" id="WP_110985535.1">
    <property type="nucleotide sequence ID" value="NZ_CAWNWM010000004.1"/>
</dbReference>
<dbReference type="InterPro" id="IPR018060">
    <property type="entry name" value="HTH_AraC"/>
</dbReference>
<evidence type="ECO:0000256" key="4">
    <source>
        <dbReference type="PROSITE-ProRule" id="PRU00169"/>
    </source>
</evidence>
<dbReference type="EMBL" id="PQWO01000004">
    <property type="protein sequence ID" value="PZD73879.1"/>
    <property type="molecule type" value="Genomic_DNA"/>
</dbReference>
<evidence type="ECO:0000256" key="1">
    <source>
        <dbReference type="ARBA" id="ARBA00023015"/>
    </source>
</evidence>
<dbReference type="Proteomes" id="UP000248857">
    <property type="component" value="Unassembled WGS sequence"/>
</dbReference>
<dbReference type="PROSITE" id="PS00041">
    <property type="entry name" value="HTH_ARAC_FAMILY_1"/>
    <property type="match status" value="1"/>
</dbReference>
<accession>A0A2W1JKH9</accession>
<dbReference type="AlphaFoldDB" id="A0A2W1JKH9"/>
<dbReference type="PROSITE" id="PS50110">
    <property type="entry name" value="RESPONSE_REGULATORY"/>
    <property type="match status" value="1"/>
</dbReference>
<dbReference type="InterPro" id="IPR020449">
    <property type="entry name" value="Tscrpt_reg_AraC-type_HTH"/>
</dbReference>
<dbReference type="InterPro" id="IPR009057">
    <property type="entry name" value="Homeodomain-like_sf"/>
</dbReference>
<dbReference type="SUPFAM" id="SSF52172">
    <property type="entry name" value="CheY-like"/>
    <property type="match status" value="1"/>
</dbReference>
<dbReference type="SUPFAM" id="SSF46689">
    <property type="entry name" value="Homeodomain-like"/>
    <property type="match status" value="2"/>
</dbReference>
<evidence type="ECO:0000256" key="2">
    <source>
        <dbReference type="ARBA" id="ARBA00023125"/>
    </source>
</evidence>
<dbReference type="SMART" id="SM00448">
    <property type="entry name" value="REC"/>
    <property type="match status" value="1"/>
</dbReference>
<dbReference type="PANTHER" id="PTHR43280:SF28">
    <property type="entry name" value="HTH-TYPE TRANSCRIPTIONAL ACTIVATOR RHAS"/>
    <property type="match status" value="1"/>
</dbReference>
<dbReference type="PROSITE" id="PS01124">
    <property type="entry name" value="HTH_ARAC_FAMILY_2"/>
    <property type="match status" value="1"/>
</dbReference>
<dbReference type="InterPro" id="IPR018062">
    <property type="entry name" value="HTH_AraC-typ_CS"/>
</dbReference>
<feature type="modified residue" description="4-aspartylphosphate" evidence="4">
    <location>
        <position position="53"/>
    </location>
</feature>
<evidence type="ECO:0000313" key="7">
    <source>
        <dbReference type="EMBL" id="PZD73879.1"/>
    </source>
</evidence>
<reference evidence="7 8" key="1">
    <citation type="journal article" date="2018" name="Sci. Rep.">
        <title>A novel species of the marine cyanobacterium Acaryochloris with a unique pigment content and lifestyle.</title>
        <authorList>
            <person name="Partensky F."/>
            <person name="Six C."/>
            <person name="Ratin M."/>
            <person name="Garczarek L."/>
            <person name="Vaulot D."/>
            <person name="Probert I."/>
            <person name="Calteau A."/>
            <person name="Gourvil P."/>
            <person name="Marie D."/>
            <person name="Grebert T."/>
            <person name="Bouchier C."/>
            <person name="Le Panse S."/>
            <person name="Gachenot M."/>
            <person name="Rodriguez F."/>
            <person name="Garrido J.L."/>
        </authorList>
    </citation>
    <scope>NUCLEOTIDE SEQUENCE [LARGE SCALE GENOMIC DNA]</scope>
    <source>
        <strain evidence="7 8">RCC1774</strain>
    </source>
</reference>
<dbReference type="GO" id="GO:0003700">
    <property type="term" value="F:DNA-binding transcription factor activity"/>
    <property type="evidence" value="ECO:0007669"/>
    <property type="project" value="InterPro"/>
</dbReference>
<evidence type="ECO:0000313" key="8">
    <source>
        <dbReference type="Proteomes" id="UP000248857"/>
    </source>
</evidence>
<dbReference type="Gene3D" id="1.10.10.60">
    <property type="entry name" value="Homeodomain-like"/>
    <property type="match status" value="1"/>
</dbReference>
<name>A0A2W1JKH9_9CYAN</name>
<evidence type="ECO:0000256" key="3">
    <source>
        <dbReference type="ARBA" id="ARBA00023163"/>
    </source>
</evidence>
<dbReference type="GO" id="GO:0043565">
    <property type="term" value="F:sequence-specific DNA binding"/>
    <property type="evidence" value="ECO:0007669"/>
    <property type="project" value="InterPro"/>
</dbReference>
<gene>
    <name evidence="7" type="primary">walR_3</name>
    <name evidence="7" type="ORF">C1752_01559</name>
</gene>
<keyword evidence="1" id="KW-0805">Transcription regulation</keyword>
<comment type="caution">
    <text evidence="7">The sequence shown here is derived from an EMBL/GenBank/DDBJ whole genome shotgun (WGS) entry which is preliminary data.</text>
</comment>
<feature type="domain" description="Response regulatory" evidence="6">
    <location>
        <begin position="4"/>
        <end position="120"/>
    </location>
</feature>
<evidence type="ECO:0000259" key="6">
    <source>
        <dbReference type="PROSITE" id="PS50110"/>
    </source>
</evidence>
<dbReference type="Pfam" id="PF12833">
    <property type="entry name" value="HTH_18"/>
    <property type="match status" value="1"/>
</dbReference>
<protein>
    <submittedName>
        <fullName evidence="7">Transcriptional regulatory protein WalR</fullName>
    </submittedName>
</protein>
<dbReference type="GO" id="GO:0000160">
    <property type="term" value="P:phosphorelay signal transduction system"/>
    <property type="evidence" value="ECO:0007669"/>
    <property type="project" value="InterPro"/>
</dbReference>
<keyword evidence="8" id="KW-1185">Reference proteome</keyword>
<dbReference type="PANTHER" id="PTHR43280">
    <property type="entry name" value="ARAC-FAMILY TRANSCRIPTIONAL REGULATOR"/>
    <property type="match status" value="1"/>
</dbReference>
<keyword evidence="4" id="KW-0597">Phosphoprotein</keyword>
<dbReference type="InterPro" id="IPR011006">
    <property type="entry name" value="CheY-like_superfamily"/>
</dbReference>
<keyword evidence="3" id="KW-0804">Transcription</keyword>
<dbReference type="Pfam" id="PF00072">
    <property type="entry name" value="Response_reg"/>
    <property type="match status" value="1"/>
</dbReference>
<dbReference type="InterPro" id="IPR001789">
    <property type="entry name" value="Sig_transdc_resp-reg_receiver"/>
</dbReference>
<organism evidence="7 8">
    <name type="scientific">Acaryochloris thomasi RCC1774</name>
    <dbReference type="NCBI Taxonomy" id="1764569"/>
    <lineage>
        <taxon>Bacteria</taxon>
        <taxon>Bacillati</taxon>
        <taxon>Cyanobacteriota</taxon>
        <taxon>Cyanophyceae</taxon>
        <taxon>Acaryochloridales</taxon>
        <taxon>Acaryochloridaceae</taxon>
        <taxon>Acaryochloris</taxon>
        <taxon>Acaryochloris thomasi</taxon>
    </lineage>
</organism>